<dbReference type="InterPro" id="IPR016024">
    <property type="entry name" value="ARM-type_fold"/>
</dbReference>
<dbReference type="Proteomes" id="UP000728185">
    <property type="component" value="Unassembled WGS sequence"/>
</dbReference>
<proteinExistence type="inferred from homology"/>
<dbReference type="GO" id="GO:0012505">
    <property type="term" value="C:endomembrane system"/>
    <property type="evidence" value="ECO:0007669"/>
    <property type="project" value="UniProtKB-SubCell"/>
</dbReference>
<name>A0A8E0SAA9_9TREM</name>
<keyword evidence="9" id="KW-1185">Reference proteome</keyword>
<evidence type="ECO:0000256" key="1">
    <source>
        <dbReference type="ARBA" id="ARBA00004308"/>
    </source>
</evidence>
<keyword evidence="5" id="KW-0472">Membrane</keyword>
<feature type="compositionally biased region" description="Acidic residues" evidence="6">
    <location>
        <begin position="219"/>
        <end position="242"/>
    </location>
</feature>
<dbReference type="GO" id="GO:0016192">
    <property type="term" value="P:vesicle-mediated transport"/>
    <property type="evidence" value="ECO:0007669"/>
    <property type="project" value="InterPro"/>
</dbReference>
<dbReference type="Gene3D" id="1.25.10.10">
    <property type="entry name" value="Leucine-rich Repeat Variant"/>
    <property type="match status" value="1"/>
</dbReference>
<comment type="similarity">
    <text evidence="2">Belongs to the adaptor complexes large subunit family.</text>
</comment>
<evidence type="ECO:0000256" key="6">
    <source>
        <dbReference type="SAM" id="MobiDB-lite"/>
    </source>
</evidence>
<feature type="compositionally biased region" description="Acidic residues" evidence="6">
    <location>
        <begin position="446"/>
        <end position="461"/>
    </location>
</feature>
<gene>
    <name evidence="8" type="ORF">FBUS_03097</name>
</gene>
<dbReference type="InterPro" id="IPR026739">
    <property type="entry name" value="AP_beta"/>
</dbReference>
<comment type="subcellular location">
    <subcellularLocation>
        <location evidence="1">Endomembrane system</location>
    </subcellularLocation>
</comment>
<feature type="domain" description="Clathrin/coatomer adaptor adaptin-like N-terminal" evidence="7">
    <location>
        <begin position="3"/>
        <end position="93"/>
    </location>
</feature>
<protein>
    <submittedName>
        <fullName evidence="8">AP-3 complex subunit beta</fullName>
    </submittedName>
</protein>
<evidence type="ECO:0000256" key="4">
    <source>
        <dbReference type="ARBA" id="ARBA00022927"/>
    </source>
</evidence>
<evidence type="ECO:0000256" key="2">
    <source>
        <dbReference type="ARBA" id="ARBA00006613"/>
    </source>
</evidence>
<organism evidence="8 9">
    <name type="scientific">Fasciolopsis buskii</name>
    <dbReference type="NCBI Taxonomy" id="27845"/>
    <lineage>
        <taxon>Eukaryota</taxon>
        <taxon>Metazoa</taxon>
        <taxon>Spiralia</taxon>
        <taxon>Lophotrochozoa</taxon>
        <taxon>Platyhelminthes</taxon>
        <taxon>Trematoda</taxon>
        <taxon>Digenea</taxon>
        <taxon>Plagiorchiida</taxon>
        <taxon>Echinostomata</taxon>
        <taxon>Echinostomatoidea</taxon>
        <taxon>Fasciolidae</taxon>
        <taxon>Fasciolopsis</taxon>
    </lineage>
</organism>
<accession>A0A8E0SAA9</accession>
<dbReference type="SUPFAM" id="SSF48371">
    <property type="entry name" value="ARM repeat"/>
    <property type="match status" value="1"/>
</dbReference>
<keyword evidence="3" id="KW-0813">Transport</keyword>
<dbReference type="InterPro" id="IPR002553">
    <property type="entry name" value="Clathrin/coatomer_adapt-like_N"/>
</dbReference>
<feature type="compositionally biased region" description="Low complexity" evidence="6">
    <location>
        <begin position="359"/>
        <end position="370"/>
    </location>
</feature>
<dbReference type="AlphaFoldDB" id="A0A8E0SAA9"/>
<evidence type="ECO:0000259" key="7">
    <source>
        <dbReference type="Pfam" id="PF01602"/>
    </source>
</evidence>
<evidence type="ECO:0000313" key="9">
    <source>
        <dbReference type="Proteomes" id="UP000728185"/>
    </source>
</evidence>
<feature type="compositionally biased region" description="Polar residues" evidence="6">
    <location>
        <begin position="399"/>
        <end position="412"/>
    </location>
</feature>
<feature type="region of interest" description="Disordered" evidence="6">
    <location>
        <begin position="216"/>
        <end position="282"/>
    </location>
</feature>
<feature type="region of interest" description="Disordered" evidence="6">
    <location>
        <begin position="438"/>
        <end position="495"/>
    </location>
</feature>
<evidence type="ECO:0000256" key="5">
    <source>
        <dbReference type="ARBA" id="ARBA00023136"/>
    </source>
</evidence>
<dbReference type="GO" id="GO:0006886">
    <property type="term" value="P:intracellular protein transport"/>
    <property type="evidence" value="ECO:0007669"/>
    <property type="project" value="InterPro"/>
</dbReference>
<dbReference type="PANTHER" id="PTHR11134">
    <property type="entry name" value="ADAPTOR COMPLEX SUBUNIT BETA FAMILY MEMBER"/>
    <property type="match status" value="1"/>
</dbReference>
<sequence length="897" mass="98265">MTIPSALASILWLLGEYSSRVPKIAPDVLRKMAKKFITQEPVVKLQIVNLAAKLAIVNPKQTHLLAQYVFTLARYDQSYDIRDRCRVLRALIFPQLLNETGSGNSVATNTVESKAPVLGYLAKHARKICLAPKPAPVVQSLSKERSKFMLGSLSHLLNRYVPGYRELPDWPAIPPNPWSRVVQSTATPVVSSGSPASSVLDQKPNSRVNHLKSLRDFLSDSESEEDTEEEEEEESEGEEEMDEKLGVEGMPKNAVYEEKKGDESSDDDLIPRDNQNGARSARKTVKRASLMYLIYMIFSPLNSPNTSGPQTWCCLMLHGILQFLLTPKLWCPSDAEQRSRVWDDEQSSEEVQSDLVELGAESAGSSSDSEYALGPLEKLLPSNKPNHSSDTPDPGSTDVAITSPGTTVTTEPSDSEERTFSSSALVTAKMTSITHSLLKASMSGDTETESDDDEGEQEEEVQYAGDHPSPKNTPPDQTVPPPPCTLRPSSNIKEGFSSCPPIMDNREGSVSEVSGTSSVTLPALASSIPSVCESQKMSTISESPSVAIEPSLIPNVIDTTPTPLPTWDQCLSEAGDLKLRAPLTTCWKSSRDALRWFGLPKAKDSCLTLRYQFSRMVCNHNANLVTILLELTVRDHVNSPLMDIHLDLGSSVMGRLLLDANRIESFAPIEHLYSGSTELCTLSIDFAGFTDPIEINLMYTMNQGTRDGSVFTVPLLIAPPPGELIRPNDNSLVNDQQYVDLRDKLAKSQCVSHSSRIRFAPNTPQLFDPSALIALVLQTANMHFLGITLCFGSLSTSEPSLLLRFSSLTIAENELCLVELQLTGNHWCSLPGIESSDIISPLEITEPKTMEAVTEKSSVNNEARFVVLCSVPRIRIALCTELDAVLRDNIASSTDCI</sequence>
<evidence type="ECO:0000313" key="8">
    <source>
        <dbReference type="EMBL" id="KAA0200354.1"/>
    </source>
</evidence>
<reference evidence="8" key="1">
    <citation type="submission" date="2019-05" db="EMBL/GenBank/DDBJ databases">
        <title>Annotation for the trematode Fasciolopsis buski.</title>
        <authorList>
            <person name="Choi Y.-J."/>
        </authorList>
    </citation>
    <scope>NUCLEOTIDE SEQUENCE</scope>
    <source>
        <strain evidence="8">HT</strain>
        <tissue evidence="8">Whole worm</tissue>
    </source>
</reference>
<feature type="region of interest" description="Disordered" evidence="6">
    <location>
        <begin position="339"/>
        <end position="423"/>
    </location>
</feature>
<dbReference type="OrthoDB" id="302453at2759"/>
<comment type="caution">
    <text evidence="8">The sequence shown here is derived from an EMBL/GenBank/DDBJ whole genome shotgun (WGS) entry which is preliminary data.</text>
</comment>
<evidence type="ECO:0000256" key="3">
    <source>
        <dbReference type="ARBA" id="ARBA00022448"/>
    </source>
</evidence>
<feature type="compositionally biased region" description="Pro residues" evidence="6">
    <location>
        <begin position="471"/>
        <end position="485"/>
    </location>
</feature>
<dbReference type="GO" id="GO:0030117">
    <property type="term" value="C:membrane coat"/>
    <property type="evidence" value="ECO:0007669"/>
    <property type="project" value="InterPro"/>
</dbReference>
<dbReference type="Pfam" id="PF01602">
    <property type="entry name" value="Adaptin_N"/>
    <property type="match status" value="1"/>
</dbReference>
<dbReference type="EMBL" id="LUCM01000576">
    <property type="protein sequence ID" value="KAA0200354.1"/>
    <property type="molecule type" value="Genomic_DNA"/>
</dbReference>
<dbReference type="InterPro" id="IPR011989">
    <property type="entry name" value="ARM-like"/>
</dbReference>
<keyword evidence="4" id="KW-0653">Protein transport</keyword>